<dbReference type="AlphaFoldDB" id="A0A2K2CKU2"/>
<reference evidence="3" key="3">
    <citation type="submission" date="2018-08" db="UniProtKB">
        <authorList>
            <consortium name="EnsemblPlants"/>
        </authorList>
    </citation>
    <scope>IDENTIFICATION</scope>
    <source>
        <strain evidence="3">cv. Bd21</strain>
    </source>
</reference>
<gene>
    <name evidence="2" type="ORF">BRADI_4g06371v3</name>
</gene>
<dbReference type="InParanoid" id="A0A2K2CKU2"/>
<sequence length="152" mass="16494">MSKHSSSKHSSAIIALDSGQLSRHLLRPLKPCSWPPSWPCPFPSSSAPHLPSSTIFFLTGQWCVSLLNGDAGGCEGKVHGVRRLFTRVGALESSGEARHTPACSARDAGGCGDEVHRPRGRGRDLRDRGQRSHCWTIVRVGNNHTPPRPCLQ</sequence>
<evidence type="ECO:0000313" key="3">
    <source>
        <dbReference type="EnsemblPlants" id="PNT62640"/>
    </source>
</evidence>
<reference evidence="2 3" key="1">
    <citation type="journal article" date="2010" name="Nature">
        <title>Genome sequencing and analysis of the model grass Brachypodium distachyon.</title>
        <authorList>
            <consortium name="International Brachypodium Initiative"/>
        </authorList>
    </citation>
    <scope>NUCLEOTIDE SEQUENCE [LARGE SCALE GENOMIC DNA]</scope>
    <source>
        <strain evidence="2 3">Bd21</strain>
    </source>
</reference>
<organism evidence="2">
    <name type="scientific">Brachypodium distachyon</name>
    <name type="common">Purple false brome</name>
    <name type="synonym">Trachynia distachya</name>
    <dbReference type="NCBI Taxonomy" id="15368"/>
    <lineage>
        <taxon>Eukaryota</taxon>
        <taxon>Viridiplantae</taxon>
        <taxon>Streptophyta</taxon>
        <taxon>Embryophyta</taxon>
        <taxon>Tracheophyta</taxon>
        <taxon>Spermatophyta</taxon>
        <taxon>Magnoliopsida</taxon>
        <taxon>Liliopsida</taxon>
        <taxon>Poales</taxon>
        <taxon>Poaceae</taxon>
        <taxon>BOP clade</taxon>
        <taxon>Pooideae</taxon>
        <taxon>Stipodae</taxon>
        <taxon>Brachypodieae</taxon>
        <taxon>Brachypodium</taxon>
    </lineage>
</organism>
<accession>A0A2K2CKU2</accession>
<dbReference type="EnsemblPlants" id="PNT62640">
    <property type="protein sequence ID" value="PNT62640"/>
    <property type="gene ID" value="BRADI_4g06371v3"/>
</dbReference>
<keyword evidence="4" id="KW-1185">Reference proteome</keyword>
<dbReference type="Proteomes" id="UP000008810">
    <property type="component" value="Chromosome 4"/>
</dbReference>
<evidence type="ECO:0000313" key="2">
    <source>
        <dbReference type="EMBL" id="PNT62640.1"/>
    </source>
</evidence>
<evidence type="ECO:0000313" key="4">
    <source>
        <dbReference type="Proteomes" id="UP000008810"/>
    </source>
</evidence>
<feature type="compositionally biased region" description="Basic and acidic residues" evidence="1">
    <location>
        <begin position="113"/>
        <end position="127"/>
    </location>
</feature>
<dbReference type="EMBL" id="CM000883">
    <property type="protein sequence ID" value="PNT62640.1"/>
    <property type="molecule type" value="Genomic_DNA"/>
</dbReference>
<dbReference type="Gramene" id="PNT62640">
    <property type="protein sequence ID" value="PNT62640"/>
    <property type="gene ID" value="BRADI_4g06371v3"/>
</dbReference>
<evidence type="ECO:0000256" key="1">
    <source>
        <dbReference type="SAM" id="MobiDB-lite"/>
    </source>
</evidence>
<proteinExistence type="predicted"/>
<name>A0A2K2CKU2_BRADI</name>
<protein>
    <submittedName>
        <fullName evidence="2 3">Uncharacterized protein</fullName>
    </submittedName>
</protein>
<reference evidence="2" key="2">
    <citation type="submission" date="2017-06" db="EMBL/GenBank/DDBJ databases">
        <title>WGS assembly of Brachypodium distachyon.</title>
        <authorList>
            <consortium name="The International Brachypodium Initiative"/>
            <person name="Lucas S."/>
            <person name="Harmon-Smith M."/>
            <person name="Lail K."/>
            <person name="Tice H."/>
            <person name="Grimwood J."/>
            <person name="Bruce D."/>
            <person name="Barry K."/>
            <person name="Shu S."/>
            <person name="Lindquist E."/>
            <person name="Wang M."/>
            <person name="Pitluck S."/>
            <person name="Vogel J.P."/>
            <person name="Garvin D.F."/>
            <person name="Mockler T.C."/>
            <person name="Schmutz J."/>
            <person name="Rokhsar D."/>
            <person name="Bevan M.W."/>
        </authorList>
    </citation>
    <scope>NUCLEOTIDE SEQUENCE</scope>
    <source>
        <strain evidence="2">Bd21</strain>
    </source>
</reference>
<feature type="region of interest" description="Disordered" evidence="1">
    <location>
        <begin position="99"/>
        <end position="127"/>
    </location>
</feature>